<sequence length="92" mass="10175">MSMDVVENLWQNGATKVKEGQLLRTLSMIAGSILGKGGLANYSMTKWLWNEILWLPQEDFDGFVREYLAGGTLFDQETGGKRSSSNAALFLA</sequence>
<dbReference type="Proteomes" id="UP001150879">
    <property type="component" value="Unassembled WGS sequence"/>
</dbReference>
<dbReference type="OrthoDB" id="9974981at2759"/>
<evidence type="ECO:0000313" key="2">
    <source>
        <dbReference type="Proteomes" id="UP001150879"/>
    </source>
</evidence>
<accession>A0A9W9MZG5</accession>
<proteinExistence type="predicted"/>
<dbReference type="EMBL" id="JAPQKP010000001">
    <property type="protein sequence ID" value="KAJ5210099.1"/>
    <property type="molecule type" value="Genomic_DNA"/>
</dbReference>
<evidence type="ECO:0000313" key="1">
    <source>
        <dbReference type="EMBL" id="KAJ5210099.1"/>
    </source>
</evidence>
<comment type="caution">
    <text evidence="1">The sequence shown here is derived from an EMBL/GenBank/DDBJ whole genome shotgun (WGS) entry which is preliminary data.</text>
</comment>
<dbReference type="AlphaFoldDB" id="A0A9W9MZG5"/>
<name>A0A9W9MZG5_9EURO</name>
<organism evidence="1 2">
    <name type="scientific">Penicillium cf. griseofulvum</name>
    <dbReference type="NCBI Taxonomy" id="2972120"/>
    <lineage>
        <taxon>Eukaryota</taxon>
        <taxon>Fungi</taxon>
        <taxon>Dikarya</taxon>
        <taxon>Ascomycota</taxon>
        <taxon>Pezizomycotina</taxon>
        <taxon>Eurotiomycetes</taxon>
        <taxon>Eurotiomycetidae</taxon>
        <taxon>Eurotiales</taxon>
        <taxon>Aspergillaceae</taxon>
        <taxon>Penicillium</taxon>
    </lineage>
</organism>
<keyword evidence="2" id="KW-1185">Reference proteome</keyword>
<reference evidence="1" key="2">
    <citation type="journal article" date="2023" name="IMA Fungus">
        <title>Comparative genomic study of the Penicillium genus elucidates a diverse pangenome and 15 lateral gene transfer events.</title>
        <authorList>
            <person name="Petersen C."/>
            <person name="Sorensen T."/>
            <person name="Nielsen M.R."/>
            <person name="Sondergaard T.E."/>
            <person name="Sorensen J.L."/>
            <person name="Fitzpatrick D.A."/>
            <person name="Frisvad J.C."/>
            <person name="Nielsen K.L."/>
        </authorList>
    </citation>
    <scope>NUCLEOTIDE SEQUENCE</scope>
    <source>
        <strain evidence="1">IBT 16849</strain>
    </source>
</reference>
<protein>
    <submittedName>
        <fullName evidence="1">Uncharacterized protein</fullName>
    </submittedName>
</protein>
<gene>
    <name evidence="1" type="ORF">N7472_000238</name>
</gene>
<reference evidence="1" key="1">
    <citation type="submission" date="2022-11" db="EMBL/GenBank/DDBJ databases">
        <authorList>
            <person name="Petersen C."/>
        </authorList>
    </citation>
    <scope>NUCLEOTIDE SEQUENCE</scope>
    <source>
        <strain evidence="1">IBT 16849</strain>
    </source>
</reference>